<reference evidence="8" key="2">
    <citation type="submission" date="2025-04" db="UniProtKB">
        <authorList>
            <consortium name="RefSeq"/>
        </authorList>
    </citation>
    <scope>IDENTIFICATION</scope>
    <source>
        <strain evidence="8">Aabys</strain>
    </source>
</reference>
<dbReference type="Proteomes" id="UP001652621">
    <property type="component" value="Unplaced"/>
</dbReference>
<evidence type="ECO:0000256" key="5">
    <source>
        <dbReference type="SAM" id="MobiDB-lite"/>
    </source>
</evidence>
<keyword evidence="3" id="KW-0539">Nucleus</keyword>
<evidence type="ECO:0000256" key="3">
    <source>
        <dbReference type="ARBA" id="ARBA00023242"/>
    </source>
</evidence>
<dbReference type="VEuPathDB" id="VectorBase:MDOMA2_002916"/>
<sequence>MAFKPIDPKRDEYRRYLERGGIIESLTKVFVRILKERPEDPTQYLLQNLGDARLQADNIAYLQNELEDARAEIRRLSDIIRNINPDLLNESSIKNTTSNDVSVEEIEVQQDAGQHQMTDFTPDQSVEHNSMSPDTDMVQNDKNCTENS</sequence>
<keyword evidence="7" id="KW-1185">Reference proteome</keyword>
<dbReference type="GO" id="GO:0003713">
    <property type="term" value="F:transcription coactivator activity"/>
    <property type="evidence" value="ECO:0007669"/>
    <property type="project" value="InterPro"/>
</dbReference>
<dbReference type="PRINTS" id="PR02028">
    <property type="entry name" value="CMYCBINDINGP"/>
</dbReference>
<organism evidence="6">
    <name type="scientific">Musca domestica</name>
    <name type="common">House fly</name>
    <dbReference type="NCBI Taxonomy" id="7370"/>
    <lineage>
        <taxon>Eukaryota</taxon>
        <taxon>Metazoa</taxon>
        <taxon>Ecdysozoa</taxon>
        <taxon>Arthropoda</taxon>
        <taxon>Hexapoda</taxon>
        <taxon>Insecta</taxon>
        <taxon>Pterygota</taxon>
        <taxon>Neoptera</taxon>
        <taxon>Endopterygota</taxon>
        <taxon>Diptera</taxon>
        <taxon>Brachycera</taxon>
        <taxon>Muscomorpha</taxon>
        <taxon>Muscoidea</taxon>
        <taxon>Muscidae</taxon>
        <taxon>Musca</taxon>
    </lineage>
</organism>
<dbReference type="RefSeq" id="XP_005188361.1">
    <property type="nucleotide sequence ID" value="XM_005188304.3"/>
</dbReference>
<dbReference type="STRING" id="7370.A0A1I8N7P1"/>
<name>A0A1I8N7P1_MUSDO</name>
<evidence type="ECO:0000256" key="4">
    <source>
        <dbReference type="SAM" id="Coils"/>
    </source>
</evidence>
<dbReference type="PANTHER" id="PTHR13168">
    <property type="entry name" value="ASSOCIATE OF C-MYC AMY-1"/>
    <property type="match status" value="1"/>
</dbReference>
<protein>
    <submittedName>
        <fullName evidence="8">c-Myc-binding protein homolog</fullName>
    </submittedName>
</protein>
<dbReference type="PANTHER" id="PTHR13168:SF0">
    <property type="entry name" value="C-MYC-BINDING PROTEIN"/>
    <property type="match status" value="1"/>
</dbReference>
<evidence type="ECO:0000313" key="8">
    <source>
        <dbReference type="RefSeq" id="XP_005188361.1"/>
    </source>
</evidence>
<comment type="similarity">
    <text evidence="2">Belongs to the AMY1 family.</text>
</comment>
<dbReference type="eggNOG" id="ENOG502S2IC">
    <property type="taxonomic scope" value="Eukaryota"/>
</dbReference>
<dbReference type="GO" id="GO:0005634">
    <property type="term" value="C:nucleus"/>
    <property type="evidence" value="ECO:0007669"/>
    <property type="project" value="UniProtKB-SubCell"/>
</dbReference>
<reference evidence="6" key="1">
    <citation type="submission" date="2020-05" db="UniProtKB">
        <authorList>
            <consortium name="EnsemblMetazoa"/>
        </authorList>
    </citation>
    <scope>IDENTIFICATION</scope>
    <source>
        <strain evidence="6">Aabys</strain>
    </source>
</reference>
<dbReference type="OrthoDB" id="524165at2759"/>
<evidence type="ECO:0000256" key="2">
    <source>
        <dbReference type="ARBA" id="ARBA00009389"/>
    </source>
</evidence>
<dbReference type="VEuPathDB" id="VectorBase:MDOA012427"/>
<dbReference type="GeneID" id="101896836"/>
<dbReference type="EnsemblMetazoa" id="MDOA012427-RA">
    <property type="protein sequence ID" value="MDOA012427-PA"/>
    <property type="gene ID" value="MDOA012427"/>
</dbReference>
<evidence type="ECO:0000256" key="1">
    <source>
        <dbReference type="ARBA" id="ARBA00004123"/>
    </source>
</evidence>
<evidence type="ECO:0000313" key="7">
    <source>
        <dbReference type="Proteomes" id="UP001652621"/>
    </source>
</evidence>
<feature type="region of interest" description="Disordered" evidence="5">
    <location>
        <begin position="109"/>
        <end position="148"/>
    </location>
</feature>
<dbReference type="InterPro" id="IPR026060">
    <property type="entry name" value="AMY1"/>
</dbReference>
<comment type="subcellular location">
    <subcellularLocation>
        <location evidence="1">Nucleus</location>
    </subcellularLocation>
</comment>
<dbReference type="KEGG" id="mde:101896836"/>
<keyword evidence="4" id="KW-0175">Coiled coil</keyword>
<proteinExistence type="inferred from homology"/>
<dbReference type="AlphaFoldDB" id="A0A1I8N7P1"/>
<gene>
    <name evidence="6" type="primary">101896836</name>
    <name evidence="8" type="synonym">LOC101896836</name>
</gene>
<feature type="compositionally biased region" description="Polar residues" evidence="5">
    <location>
        <begin position="111"/>
        <end position="148"/>
    </location>
</feature>
<feature type="coiled-coil region" evidence="4">
    <location>
        <begin position="52"/>
        <end position="79"/>
    </location>
</feature>
<accession>A0A1I8N7P1</accession>
<evidence type="ECO:0000313" key="6">
    <source>
        <dbReference type="EnsemblMetazoa" id="MDOA012427-PA"/>
    </source>
</evidence>